<dbReference type="EMBL" id="CAJFCV020000001">
    <property type="protein sequence ID" value="CAG9086612.1"/>
    <property type="molecule type" value="Genomic_DNA"/>
</dbReference>
<dbReference type="AlphaFoldDB" id="A0A7I8XLS2"/>
<name>A0A7I8XLS2_BURXY</name>
<gene>
    <name evidence="1" type="ORF">BXYJ_LOCUS1987</name>
</gene>
<organism evidence="1 2">
    <name type="scientific">Bursaphelenchus xylophilus</name>
    <name type="common">Pinewood nematode worm</name>
    <name type="synonym">Aphelenchoides xylophilus</name>
    <dbReference type="NCBI Taxonomy" id="6326"/>
    <lineage>
        <taxon>Eukaryota</taxon>
        <taxon>Metazoa</taxon>
        <taxon>Ecdysozoa</taxon>
        <taxon>Nematoda</taxon>
        <taxon>Chromadorea</taxon>
        <taxon>Rhabditida</taxon>
        <taxon>Tylenchina</taxon>
        <taxon>Tylenchomorpha</taxon>
        <taxon>Aphelenchoidea</taxon>
        <taxon>Aphelenchoididae</taxon>
        <taxon>Bursaphelenchus</taxon>
    </lineage>
</organism>
<comment type="caution">
    <text evidence="1">The sequence shown here is derived from an EMBL/GenBank/DDBJ whole genome shotgun (WGS) entry which is preliminary data.</text>
</comment>
<dbReference type="EMBL" id="CAJFDI010000001">
    <property type="protein sequence ID" value="CAD5210555.1"/>
    <property type="molecule type" value="Genomic_DNA"/>
</dbReference>
<accession>A0A7I8XLS2</accession>
<dbReference type="SMR" id="A0A7I8XLS2"/>
<keyword evidence="2" id="KW-1185">Reference proteome</keyword>
<dbReference type="OrthoDB" id="5867631at2759"/>
<reference evidence="1" key="1">
    <citation type="submission" date="2020-09" db="EMBL/GenBank/DDBJ databases">
        <authorList>
            <person name="Kikuchi T."/>
        </authorList>
    </citation>
    <scope>NUCLEOTIDE SEQUENCE</scope>
    <source>
        <strain evidence="1">Ka4C1</strain>
    </source>
</reference>
<evidence type="ECO:0000313" key="1">
    <source>
        <dbReference type="EMBL" id="CAD5210555.1"/>
    </source>
</evidence>
<sequence>MSLTRLESPSSFAFLLVTNFLRAWFESAEITPFSSRSSFLTVFEIEKRKSSSFLFFITIAKFFSCRLFDGESTSQVADLDDNVRHQNVEPSPTFLEKQLLALHISLKLEVDEEKRKVTQLLGVLRQVRSLLPEDALRSFDANHAKNQLSDLQTPTDPMNQHDLTEMEQKRDELLAEIAKYRDLCGLLRARLEQYNLLLSSAQKEDAVAASDASESVVTRF</sequence>
<proteinExistence type="predicted"/>
<evidence type="ECO:0000313" key="2">
    <source>
        <dbReference type="Proteomes" id="UP000659654"/>
    </source>
</evidence>
<dbReference type="Proteomes" id="UP000582659">
    <property type="component" value="Unassembled WGS sequence"/>
</dbReference>
<protein>
    <submittedName>
        <fullName evidence="1">(pine wood nematode) hypothetical protein</fullName>
    </submittedName>
</protein>
<dbReference type="Proteomes" id="UP000659654">
    <property type="component" value="Unassembled WGS sequence"/>
</dbReference>